<comment type="function">
    <text evidence="7 8">Catalyzes the ferrous insertion into protoporphyrin IX.</text>
</comment>
<dbReference type="Gene3D" id="3.40.50.1400">
    <property type="match status" value="2"/>
</dbReference>
<dbReference type="EC" id="4.98.1.1" evidence="7 8"/>
<evidence type="ECO:0000313" key="9">
    <source>
        <dbReference type="EMBL" id="RWX45379.1"/>
    </source>
</evidence>
<dbReference type="GO" id="GO:0046872">
    <property type="term" value="F:metal ion binding"/>
    <property type="evidence" value="ECO:0007669"/>
    <property type="project" value="UniProtKB-KW"/>
</dbReference>
<comment type="subcellular location">
    <subcellularLocation>
        <location evidence="7 8">Cytoplasm</location>
    </subcellularLocation>
</comment>
<organism evidence="9 10">
    <name type="scientific">Candidatus Electrothrix aarhusensis</name>
    <dbReference type="NCBI Taxonomy" id="1859131"/>
    <lineage>
        <taxon>Bacteria</taxon>
        <taxon>Pseudomonadati</taxon>
        <taxon>Thermodesulfobacteriota</taxon>
        <taxon>Desulfobulbia</taxon>
        <taxon>Desulfobulbales</taxon>
        <taxon>Desulfobulbaceae</taxon>
        <taxon>Candidatus Electrothrix</taxon>
    </lineage>
</organism>
<reference evidence="9 10" key="1">
    <citation type="submission" date="2017-01" db="EMBL/GenBank/DDBJ databases">
        <title>The cable genome- insights into the physiology and evolution of filamentous bacteria capable of sulfide oxidation via long distance electron transfer.</title>
        <authorList>
            <person name="Schreiber L."/>
            <person name="Bjerg J.T."/>
            <person name="Boggild A."/>
            <person name="Van De Vossenberg J."/>
            <person name="Meysman F."/>
            <person name="Nielsen L.P."/>
            <person name="Schramm A."/>
            <person name="Kjeldsen K.U."/>
        </authorList>
    </citation>
    <scope>NUCLEOTIDE SEQUENCE [LARGE SCALE GENOMIC DNA]</scope>
    <source>
        <strain evidence="9">MCF</strain>
    </source>
</reference>
<dbReference type="InterPro" id="IPR001015">
    <property type="entry name" value="Ferrochelatase"/>
</dbReference>
<keyword evidence="10" id="KW-1185">Reference proteome</keyword>
<dbReference type="EMBL" id="MTKO01000079">
    <property type="protein sequence ID" value="RWX45379.1"/>
    <property type="molecule type" value="Genomic_DNA"/>
</dbReference>
<evidence type="ECO:0000256" key="8">
    <source>
        <dbReference type="RuleBase" id="RU000607"/>
    </source>
</evidence>
<dbReference type="GO" id="GO:0005737">
    <property type="term" value="C:cytoplasm"/>
    <property type="evidence" value="ECO:0007669"/>
    <property type="project" value="UniProtKB-SubCell"/>
</dbReference>
<comment type="catalytic activity">
    <reaction evidence="7 8">
        <text>heme b + 2 H(+) = protoporphyrin IX + Fe(2+)</text>
        <dbReference type="Rhea" id="RHEA:22584"/>
        <dbReference type="ChEBI" id="CHEBI:15378"/>
        <dbReference type="ChEBI" id="CHEBI:29033"/>
        <dbReference type="ChEBI" id="CHEBI:57306"/>
        <dbReference type="ChEBI" id="CHEBI:60344"/>
        <dbReference type="EC" id="4.98.1.1"/>
    </reaction>
</comment>
<evidence type="ECO:0000256" key="4">
    <source>
        <dbReference type="ARBA" id="ARBA00023239"/>
    </source>
</evidence>
<dbReference type="GO" id="GO:0006783">
    <property type="term" value="P:heme biosynthetic process"/>
    <property type="evidence" value="ECO:0007669"/>
    <property type="project" value="UniProtKB-UniRule"/>
</dbReference>
<dbReference type="InterPro" id="IPR033644">
    <property type="entry name" value="Ferrochelatase_C"/>
</dbReference>
<dbReference type="SUPFAM" id="SSF53800">
    <property type="entry name" value="Chelatase"/>
    <property type="match status" value="1"/>
</dbReference>
<comment type="similarity">
    <text evidence="1 7 8">Belongs to the ferrochelatase family.</text>
</comment>
<keyword evidence="4 7" id="KW-0456">Lyase</keyword>
<dbReference type="CDD" id="cd03411">
    <property type="entry name" value="Ferrochelatase_N"/>
    <property type="match status" value="1"/>
</dbReference>
<dbReference type="GO" id="GO:0004325">
    <property type="term" value="F:ferrochelatase activity"/>
    <property type="evidence" value="ECO:0007669"/>
    <property type="project" value="UniProtKB-UniRule"/>
</dbReference>
<keyword evidence="7 8" id="KW-0963">Cytoplasm</keyword>
<keyword evidence="2 7" id="KW-0408">Iron</keyword>
<dbReference type="PROSITE" id="PS00534">
    <property type="entry name" value="FERROCHELATASE"/>
    <property type="match status" value="1"/>
</dbReference>
<feature type="binding site" evidence="7">
    <location>
        <position position="283"/>
    </location>
    <ligand>
        <name>Fe(2+)</name>
        <dbReference type="ChEBI" id="CHEBI:29033"/>
    </ligand>
</feature>
<dbReference type="InterPro" id="IPR019772">
    <property type="entry name" value="Ferrochelatase_AS"/>
</dbReference>
<feature type="binding site" evidence="7">
    <location>
        <position position="200"/>
    </location>
    <ligand>
        <name>Fe(2+)</name>
        <dbReference type="ChEBI" id="CHEBI:29033"/>
    </ligand>
</feature>
<proteinExistence type="inferred from homology"/>
<sequence length="330" mass="36951">MDKKIGVLLLNMGGPEKQEDVRPFLYNLFSDRQIIRLGPALLQKPIAAMIARRRAPVSMENYQKIGGGSPLTRITAEQAQALEKILEQSLAGEGSCIVRSCMRYWTPFADTVLQEMIDAGVTELIALPLYPHYCRATTGSSFSDLRQQNAKLGLNLPIREIRSWPAEPEYINALVARIREGLALFTDNEQEAVQLVYSAHSLPKKFIDQGDPYVEEIKHTIAAIEKQLGKKQIGRQGTLCFQSRSGPVEWLEPSTPDMLKQLAGQGCKNILMVPIAFTSDHIETIYEIDMLYKGQAAELGMRLESTRGLNDDPQFIKALRTLILRALHSQ</sequence>
<comment type="catalytic activity">
    <reaction evidence="6">
        <text>Fe-coproporphyrin III + 2 H(+) = coproporphyrin III + Fe(2+)</text>
        <dbReference type="Rhea" id="RHEA:49572"/>
        <dbReference type="ChEBI" id="CHEBI:15378"/>
        <dbReference type="ChEBI" id="CHEBI:29033"/>
        <dbReference type="ChEBI" id="CHEBI:68438"/>
        <dbReference type="ChEBI" id="CHEBI:131725"/>
        <dbReference type="EC" id="4.99.1.9"/>
    </reaction>
    <physiologicalReaction direction="right-to-left" evidence="6">
        <dbReference type="Rhea" id="RHEA:49574"/>
    </physiologicalReaction>
</comment>
<dbReference type="Pfam" id="PF00762">
    <property type="entry name" value="Ferrochelatase"/>
    <property type="match status" value="1"/>
</dbReference>
<evidence type="ECO:0000313" key="10">
    <source>
        <dbReference type="Proteomes" id="UP000287853"/>
    </source>
</evidence>
<evidence type="ECO:0000256" key="5">
    <source>
        <dbReference type="ARBA" id="ARBA00023244"/>
    </source>
</evidence>
<gene>
    <name evidence="7" type="primary">hemH</name>
    <name evidence="9" type="ORF">H206_00955</name>
</gene>
<evidence type="ECO:0000256" key="6">
    <source>
        <dbReference type="ARBA" id="ARBA00024536"/>
    </source>
</evidence>
<dbReference type="AlphaFoldDB" id="A0A444IWW5"/>
<evidence type="ECO:0000256" key="1">
    <source>
        <dbReference type="ARBA" id="ARBA00007718"/>
    </source>
</evidence>
<dbReference type="InterPro" id="IPR033659">
    <property type="entry name" value="Ferrochelatase_N"/>
</dbReference>
<comment type="caution">
    <text evidence="9">The sequence shown here is derived from an EMBL/GenBank/DDBJ whole genome shotgun (WGS) entry which is preliminary data.</text>
</comment>
<dbReference type="HAMAP" id="MF_00323">
    <property type="entry name" value="Ferrochelatase"/>
    <property type="match status" value="1"/>
</dbReference>
<name>A0A444IWW5_9BACT</name>
<evidence type="ECO:0000256" key="2">
    <source>
        <dbReference type="ARBA" id="ARBA00023004"/>
    </source>
</evidence>
<keyword evidence="3 7" id="KW-0350">Heme biosynthesis</keyword>
<protein>
    <recommendedName>
        <fullName evidence="7 8">Ferrochelatase</fullName>
        <ecNumber evidence="7 8">4.98.1.1</ecNumber>
    </recommendedName>
    <alternativeName>
        <fullName evidence="7">Heme synthase</fullName>
    </alternativeName>
    <alternativeName>
        <fullName evidence="7">Protoheme ferro-lyase</fullName>
    </alternativeName>
</protein>
<dbReference type="Proteomes" id="UP000287853">
    <property type="component" value="Unassembled WGS sequence"/>
</dbReference>
<dbReference type="PANTHER" id="PTHR11108:SF1">
    <property type="entry name" value="FERROCHELATASE, MITOCHONDRIAL"/>
    <property type="match status" value="1"/>
</dbReference>
<dbReference type="NCBIfam" id="TIGR00109">
    <property type="entry name" value="hemH"/>
    <property type="match status" value="1"/>
</dbReference>
<evidence type="ECO:0000256" key="3">
    <source>
        <dbReference type="ARBA" id="ARBA00023133"/>
    </source>
</evidence>
<dbReference type="CDD" id="cd00419">
    <property type="entry name" value="Ferrochelatase_C"/>
    <property type="match status" value="1"/>
</dbReference>
<keyword evidence="5 7" id="KW-0627">Porphyrin biosynthesis</keyword>
<comment type="pathway">
    <text evidence="7 8">Porphyrin-containing compound metabolism; protoheme biosynthesis; protoheme from protoporphyrin-IX: step 1/1.</text>
</comment>
<accession>A0A444IWW5</accession>
<dbReference type="PANTHER" id="PTHR11108">
    <property type="entry name" value="FERROCHELATASE"/>
    <property type="match status" value="1"/>
</dbReference>
<dbReference type="UniPathway" id="UPA00252">
    <property type="reaction ID" value="UER00325"/>
</dbReference>
<keyword evidence="7" id="KW-0479">Metal-binding</keyword>
<evidence type="ECO:0000256" key="7">
    <source>
        <dbReference type="HAMAP-Rule" id="MF_00323"/>
    </source>
</evidence>